<evidence type="ECO:0000256" key="4">
    <source>
        <dbReference type="ARBA" id="ARBA00023004"/>
    </source>
</evidence>
<keyword evidence="8" id="KW-1185">Reference proteome</keyword>
<keyword evidence="6" id="KW-0378">Hydrolase</keyword>
<organism evidence="7 8">
    <name type="scientific">Halalkalibacter alkaliphilus</name>
    <dbReference type="NCBI Taxonomy" id="2917993"/>
    <lineage>
        <taxon>Bacteria</taxon>
        <taxon>Bacillati</taxon>
        <taxon>Bacillota</taxon>
        <taxon>Bacilli</taxon>
        <taxon>Bacillales</taxon>
        <taxon>Bacillaceae</taxon>
        <taxon>Halalkalibacter</taxon>
    </lineage>
</organism>
<dbReference type="InterPro" id="IPR019591">
    <property type="entry name" value="Mrp/NBP35_ATP-bd"/>
</dbReference>
<feature type="binding site" evidence="6">
    <location>
        <begin position="15"/>
        <end position="22"/>
    </location>
    <ligand>
        <name>ATP</name>
        <dbReference type="ChEBI" id="CHEBI:30616"/>
    </ligand>
</feature>
<dbReference type="GO" id="GO:0046872">
    <property type="term" value="F:metal ion binding"/>
    <property type="evidence" value="ECO:0007669"/>
    <property type="project" value="UniProtKB-KW"/>
</dbReference>
<evidence type="ECO:0000256" key="6">
    <source>
        <dbReference type="HAMAP-Rule" id="MF_02040"/>
    </source>
</evidence>
<comment type="subunit">
    <text evidence="6">Homodimer.</text>
</comment>
<dbReference type="InterPro" id="IPR027417">
    <property type="entry name" value="P-loop_NTPase"/>
</dbReference>
<evidence type="ECO:0000256" key="2">
    <source>
        <dbReference type="ARBA" id="ARBA00022741"/>
    </source>
</evidence>
<evidence type="ECO:0000256" key="1">
    <source>
        <dbReference type="ARBA" id="ARBA00022723"/>
    </source>
</evidence>
<evidence type="ECO:0000256" key="5">
    <source>
        <dbReference type="ARBA" id="ARBA00023014"/>
    </source>
</evidence>
<dbReference type="EMBL" id="JAKRYL010000018">
    <property type="protein sequence ID" value="MCL7748702.1"/>
    <property type="molecule type" value="Genomic_DNA"/>
</dbReference>
<evidence type="ECO:0000313" key="7">
    <source>
        <dbReference type="EMBL" id="MCL7748702.1"/>
    </source>
</evidence>
<dbReference type="CDD" id="cd02037">
    <property type="entry name" value="Mrp_NBP35"/>
    <property type="match status" value="1"/>
</dbReference>
<dbReference type="SUPFAM" id="SSF52540">
    <property type="entry name" value="P-loop containing nucleoside triphosphate hydrolases"/>
    <property type="match status" value="1"/>
</dbReference>
<name>A0A9X2I657_9BACI</name>
<sequence>MIILLSGNVIAITSGKGGVGKSTVAVNLALSLANLGKKVALIDLDIYGYSVPKILNIDSKPKTMNNKIIPVGHENITVMSMGFLLKGNDPVVWRGPMLGKMIDHFFDDVIWGKQDYVILDLPPGTGDVALDLHHKLPKCQEIIVTTPHPNAVHVAERAGMMAKQTNHTIIGVIENMSYFTPPHSNEKYHLFGKGGGSTLASNLDTELLASIPLANPQADGEPSVLITQDPTLADEYRALAERLIEKLTLEEVMN</sequence>
<dbReference type="InterPro" id="IPR033756">
    <property type="entry name" value="YlxH/NBP35"/>
</dbReference>
<keyword evidence="4 6" id="KW-0408">Iron</keyword>
<dbReference type="GO" id="GO:0016226">
    <property type="term" value="P:iron-sulfur cluster assembly"/>
    <property type="evidence" value="ECO:0007669"/>
    <property type="project" value="InterPro"/>
</dbReference>
<dbReference type="PANTHER" id="PTHR42961:SF2">
    <property type="entry name" value="IRON-SULFUR PROTEIN NUBPL"/>
    <property type="match status" value="1"/>
</dbReference>
<comment type="caution">
    <text evidence="7">The sequence shown here is derived from an EMBL/GenBank/DDBJ whole genome shotgun (WGS) entry which is preliminary data.</text>
</comment>
<dbReference type="GO" id="GO:0016887">
    <property type="term" value="F:ATP hydrolysis activity"/>
    <property type="evidence" value="ECO:0007669"/>
    <property type="project" value="UniProtKB-UniRule"/>
</dbReference>
<reference evidence="7" key="1">
    <citation type="submission" date="2022-02" db="EMBL/GenBank/DDBJ databases">
        <title>Halalkalibacter sp. nov. isolated from Lonar Lake, India.</title>
        <authorList>
            <person name="Joshi A."/>
            <person name="Thite S."/>
            <person name="Lodha T."/>
        </authorList>
    </citation>
    <scope>NUCLEOTIDE SEQUENCE</scope>
    <source>
        <strain evidence="7">MEB205</strain>
    </source>
</reference>
<keyword evidence="2 6" id="KW-0547">Nucleotide-binding</keyword>
<accession>A0A9X2I657</accession>
<dbReference type="GO" id="GO:0051539">
    <property type="term" value="F:4 iron, 4 sulfur cluster binding"/>
    <property type="evidence" value="ECO:0007669"/>
    <property type="project" value="TreeGrafter"/>
</dbReference>
<evidence type="ECO:0000256" key="3">
    <source>
        <dbReference type="ARBA" id="ARBA00022840"/>
    </source>
</evidence>
<dbReference type="PANTHER" id="PTHR42961">
    <property type="entry name" value="IRON-SULFUR PROTEIN NUBPL"/>
    <property type="match status" value="1"/>
</dbReference>
<comment type="similarity">
    <text evidence="6">Belongs to the Mrp/NBP35 ATP-binding proteins family.</text>
</comment>
<dbReference type="Pfam" id="PF10609">
    <property type="entry name" value="ParA"/>
    <property type="match status" value="1"/>
</dbReference>
<proteinExistence type="inferred from homology"/>
<dbReference type="HAMAP" id="MF_02040">
    <property type="entry name" value="Mrp_NBP35"/>
    <property type="match status" value="1"/>
</dbReference>
<dbReference type="InterPro" id="IPR044304">
    <property type="entry name" value="NUBPL-like"/>
</dbReference>
<gene>
    <name evidence="7" type="ORF">MF646_16380</name>
</gene>
<keyword evidence="5 6" id="KW-0411">Iron-sulfur</keyword>
<dbReference type="Gene3D" id="3.40.50.300">
    <property type="entry name" value="P-loop containing nucleotide triphosphate hydrolases"/>
    <property type="match status" value="1"/>
</dbReference>
<dbReference type="AlphaFoldDB" id="A0A9X2I657"/>
<dbReference type="GO" id="GO:0005524">
    <property type="term" value="F:ATP binding"/>
    <property type="evidence" value="ECO:0007669"/>
    <property type="project" value="UniProtKB-UniRule"/>
</dbReference>
<evidence type="ECO:0000313" key="8">
    <source>
        <dbReference type="Proteomes" id="UP001139150"/>
    </source>
</evidence>
<keyword evidence="1 6" id="KW-0479">Metal-binding</keyword>
<dbReference type="Proteomes" id="UP001139150">
    <property type="component" value="Unassembled WGS sequence"/>
</dbReference>
<comment type="function">
    <text evidence="6">Binds and transfers iron-sulfur (Fe-S) clusters to target apoproteins. Can hydrolyze ATP.</text>
</comment>
<keyword evidence="3 6" id="KW-0067">ATP-binding</keyword>
<protein>
    <recommendedName>
        <fullName evidence="6">Iron-sulfur cluster carrier protein</fullName>
    </recommendedName>
</protein>
<dbReference type="GO" id="GO:0140663">
    <property type="term" value="F:ATP-dependent FeS chaperone activity"/>
    <property type="evidence" value="ECO:0007669"/>
    <property type="project" value="InterPro"/>
</dbReference>